<evidence type="ECO:0000313" key="2">
    <source>
        <dbReference type="Proteomes" id="UP000315353"/>
    </source>
</evidence>
<sequence>MADDLDFLLIEGAQRLLDRIGYFLLMMRGASYVDELSGELDGVCKKINGHKPR</sequence>
<reference evidence="1 2" key="1">
    <citation type="submission" date="2019-06" db="EMBL/GenBank/DDBJ databases">
        <title>Whole genome shotgun sequence of Corynebacterium flavescens NBRC 14136.</title>
        <authorList>
            <person name="Hosoyama A."/>
            <person name="Uohara A."/>
            <person name="Ohji S."/>
            <person name="Ichikawa N."/>
        </authorList>
    </citation>
    <scope>NUCLEOTIDE SEQUENCE [LARGE SCALE GENOMIC DNA]</scope>
    <source>
        <strain evidence="1 2">NBRC 14136</strain>
    </source>
</reference>
<dbReference type="AlphaFoldDB" id="A0AB73B4V9"/>
<protein>
    <submittedName>
        <fullName evidence="1">Uncharacterized protein</fullName>
    </submittedName>
</protein>
<gene>
    <name evidence="1" type="ORF">CFL01nite_01730</name>
</gene>
<accession>A0AB73B4V9</accession>
<dbReference type="Proteomes" id="UP000315353">
    <property type="component" value="Unassembled WGS sequence"/>
</dbReference>
<comment type="caution">
    <text evidence="1">The sequence shown here is derived from an EMBL/GenBank/DDBJ whole genome shotgun (WGS) entry which is preliminary data.</text>
</comment>
<evidence type="ECO:0000313" key="1">
    <source>
        <dbReference type="EMBL" id="GEB96678.1"/>
    </source>
</evidence>
<proteinExistence type="predicted"/>
<dbReference type="EMBL" id="BJNB01000001">
    <property type="protein sequence ID" value="GEB96678.1"/>
    <property type="molecule type" value="Genomic_DNA"/>
</dbReference>
<organism evidence="1 2">
    <name type="scientific">Corynebacterium flavescens</name>
    <dbReference type="NCBI Taxonomy" id="28028"/>
    <lineage>
        <taxon>Bacteria</taxon>
        <taxon>Bacillati</taxon>
        <taxon>Actinomycetota</taxon>
        <taxon>Actinomycetes</taxon>
        <taxon>Mycobacteriales</taxon>
        <taxon>Corynebacteriaceae</taxon>
        <taxon>Corynebacterium</taxon>
    </lineage>
</organism>
<name>A0AB73B4V9_CORFL</name>